<dbReference type="PANTHER" id="PTHR10334">
    <property type="entry name" value="CYSTEINE-RICH SECRETORY PROTEIN-RELATED"/>
    <property type="match status" value="1"/>
</dbReference>
<dbReference type="InterPro" id="IPR014044">
    <property type="entry name" value="CAP_dom"/>
</dbReference>
<dbReference type="GeneID" id="37011277"/>
<dbReference type="Pfam" id="PF00188">
    <property type="entry name" value="CAP"/>
    <property type="match status" value="1"/>
</dbReference>
<dbReference type="RefSeq" id="XP_025348034.1">
    <property type="nucleotide sequence ID" value="XM_025489543.1"/>
</dbReference>
<dbReference type="AlphaFoldDB" id="A0A316U7P7"/>
<evidence type="ECO:0000313" key="2">
    <source>
        <dbReference type="EMBL" id="PWN20874.1"/>
    </source>
</evidence>
<protein>
    <recommendedName>
        <fullName evidence="1">SCP domain-containing protein</fullName>
    </recommendedName>
</protein>
<evidence type="ECO:0000259" key="1">
    <source>
        <dbReference type="SMART" id="SM00198"/>
    </source>
</evidence>
<dbReference type="STRING" id="1684307.A0A316U7P7"/>
<keyword evidence="3" id="KW-1185">Reference proteome</keyword>
<dbReference type="Gene3D" id="3.40.33.10">
    <property type="entry name" value="CAP"/>
    <property type="match status" value="1"/>
</dbReference>
<proteinExistence type="predicted"/>
<accession>A0A316U7P7</accession>
<sequence length="107" mass="12226">MRRHNELRAKHVNTPDLKWSDELATYAKNWAEKCNVDPLEHSNGNKYAESIANYPSLKSAIAGFYSEVSDIDWSNIQYSQGGHFINMIYRCVRVDPCSRGRSEDNGS</sequence>
<reference evidence="2 3" key="1">
    <citation type="journal article" date="2018" name="Mol. Biol. Evol.">
        <title>Broad Genomic Sampling Reveals a Smut Pathogenic Ancestry of the Fungal Clade Ustilaginomycotina.</title>
        <authorList>
            <person name="Kijpornyongpan T."/>
            <person name="Mondo S.J."/>
            <person name="Barry K."/>
            <person name="Sandor L."/>
            <person name="Lee J."/>
            <person name="Lipzen A."/>
            <person name="Pangilinan J."/>
            <person name="LaButti K."/>
            <person name="Hainaut M."/>
            <person name="Henrissat B."/>
            <person name="Grigoriev I.V."/>
            <person name="Spatafora J.W."/>
            <person name="Aime M.C."/>
        </authorList>
    </citation>
    <scope>NUCLEOTIDE SEQUENCE [LARGE SCALE GENOMIC DNA]</scope>
    <source>
        <strain evidence="2 3">MCA 4718</strain>
    </source>
</reference>
<evidence type="ECO:0000313" key="3">
    <source>
        <dbReference type="Proteomes" id="UP000245942"/>
    </source>
</evidence>
<dbReference type="OrthoDB" id="337038at2759"/>
<dbReference type="InterPro" id="IPR001283">
    <property type="entry name" value="CRISP-related"/>
</dbReference>
<dbReference type="Proteomes" id="UP000245942">
    <property type="component" value="Unassembled WGS sequence"/>
</dbReference>
<dbReference type="SUPFAM" id="SSF55797">
    <property type="entry name" value="PR-1-like"/>
    <property type="match status" value="1"/>
</dbReference>
<organism evidence="2 3">
    <name type="scientific">Pseudomicrostroma glucosiphilum</name>
    <dbReference type="NCBI Taxonomy" id="1684307"/>
    <lineage>
        <taxon>Eukaryota</taxon>
        <taxon>Fungi</taxon>
        <taxon>Dikarya</taxon>
        <taxon>Basidiomycota</taxon>
        <taxon>Ustilaginomycotina</taxon>
        <taxon>Exobasidiomycetes</taxon>
        <taxon>Microstromatales</taxon>
        <taxon>Microstromatales incertae sedis</taxon>
        <taxon>Pseudomicrostroma</taxon>
    </lineage>
</organism>
<name>A0A316U7P7_9BASI</name>
<dbReference type="EMBL" id="KZ819326">
    <property type="protein sequence ID" value="PWN20874.1"/>
    <property type="molecule type" value="Genomic_DNA"/>
</dbReference>
<gene>
    <name evidence="2" type="ORF">BCV69DRAFT_177723</name>
</gene>
<feature type="domain" description="SCP" evidence="1">
    <location>
        <begin position="2"/>
        <end position="104"/>
    </location>
</feature>
<dbReference type="InterPro" id="IPR035940">
    <property type="entry name" value="CAP_sf"/>
</dbReference>
<dbReference type="SMART" id="SM00198">
    <property type="entry name" value="SCP"/>
    <property type="match status" value="1"/>
</dbReference>